<keyword evidence="8" id="KW-1185">Reference proteome</keyword>
<organism evidence="7 8">
    <name type="scientific">Rhipicephalus microplus</name>
    <name type="common">Cattle tick</name>
    <name type="synonym">Boophilus microplus</name>
    <dbReference type="NCBI Taxonomy" id="6941"/>
    <lineage>
        <taxon>Eukaryota</taxon>
        <taxon>Metazoa</taxon>
        <taxon>Ecdysozoa</taxon>
        <taxon>Arthropoda</taxon>
        <taxon>Chelicerata</taxon>
        <taxon>Arachnida</taxon>
        <taxon>Acari</taxon>
        <taxon>Parasitiformes</taxon>
        <taxon>Ixodida</taxon>
        <taxon>Ixodoidea</taxon>
        <taxon>Ixodidae</taxon>
        <taxon>Rhipicephalinae</taxon>
        <taxon>Rhipicephalus</taxon>
        <taxon>Boophilus</taxon>
    </lineage>
</organism>
<feature type="region of interest" description="Disordered" evidence="5">
    <location>
        <begin position="1"/>
        <end position="25"/>
    </location>
</feature>
<evidence type="ECO:0000256" key="2">
    <source>
        <dbReference type="ARBA" id="ARBA00022701"/>
    </source>
</evidence>
<dbReference type="VEuPathDB" id="VectorBase:LOC119173537"/>
<sequence>MELLPARSPEFTTESRTGEAMSPSAIEPQPATYDPADFAALLPPEIWTEIFRHLDIESLVNMVKAAPALKCFALNRTILRSVTFEPEADERTVGLFLQVTREQMDIQEQAKDLTLSARVEELRFTNCLLLHSVVILDCVQHCDNLRELYCVNCVVEPDELFFLLSVTRVAKLEWSLHDEKYYESKLNLDKIGLISNLSKSNRPKLATMYVEMVPTAKTEYVLDLFLPGCGMLRRLHIHTVIKGPSRSSSMATCSRVFASSALAMFELTRDTSDTATFRSSCEQDLSIKVDSRVGRPQDLHGAFSPQSKIQYNVDLRSKPPATFNVRGIGEVVKQGNVLRGFQQVNVCLDADPKATSLFSEAAGKPDCWRDVKRLTLTLMNPAATELPTSPTAHRGYEKPMGLFLRACVSRITELNLSAFHFAKGFNGCDLVASALPNLRELAIPPCAANYADSLESLAGGCAWLEHLDIRASGYMTSASSCGECQLPLAITGRNLELLHKKTRLRKLSIDETAKITNVEFLLGCEVAELRLSVDGVCDEEIKQCPAKLCRLLGTNFRLYSLTLVACDVTMSSDFATALSQIRNLRHLCVLTTASHSPPVLKEFFVGLENGLPKLLTAHIHYTCMCKIMQVSTWIRHRKHSGGIDASQGTSPTEQGLFVQLFHPEHLISGQENGANSYACGHYTTGKEIVDSVLDPIRTLADRCTGQQGFLVFHSFVGGTGSGFTSILTERLSVDYSKKPKVDFAFYTAPQVGINYQPPTVTPGGDFAKVLSAVRMLSNTTAIAKGLDTSRPQI</sequence>
<dbReference type="AlphaFoldDB" id="A0A9J6E1D3"/>
<comment type="similarity">
    <text evidence="1">Belongs to the tubulin family.</text>
</comment>
<dbReference type="SUPFAM" id="SSF52047">
    <property type="entry name" value="RNI-like"/>
    <property type="match status" value="1"/>
</dbReference>
<dbReference type="InterPro" id="IPR036047">
    <property type="entry name" value="F-box-like_dom_sf"/>
</dbReference>
<feature type="domain" description="Tubulin/FtsZ GTPase" evidence="6">
    <location>
        <begin position="624"/>
        <end position="785"/>
    </location>
</feature>
<accession>A0A9J6E1D3</accession>
<keyword evidence="4" id="KW-0342">GTP-binding</keyword>
<dbReference type="PANTHER" id="PTHR11588">
    <property type="entry name" value="TUBULIN"/>
    <property type="match status" value="1"/>
</dbReference>
<dbReference type="Gene3D" id="3.40.50.1440">
    <property type="entry name" value="Tubulin/FtsZ, GTPase domain"/>
    <property type="match status" value="1"/>
</dbReference>
<dbReference type="EMBL" id="JABSTU010000006">
    <property type="protein sequence ID" value="KAH8028307.1"/>
    <property type="molecule type" value="Genomic_DNA"/>
</dbReference>
<evidence type="ECO:0000256" key="1">
    <source>
        <dbReference type="ARBA" id="ARBA00009636"/>
    </source>
</evidence>
<gene>
    <name evidence="7" type="ORF">HPB51_014963</name>
</gene>
<reference evidence="7" key="1">
    <citation type="journal article" date="2020" name="Cell">
        <title>Large-Scale Comparative Analyses of Tick Genomes Elucidate Their Genetic Diversity and Vector Capacities.</title>
        <authorList>
            <consortium name="Tick Genome and Microbiome Consortium (TIGMIC)"/>
            <person name="Jia N."/>
            <person name="Wang J."/>
            <person name="Shi W."/>
            <person name="Du L."/>
            <person name="Sun Y."/>
            <person name="Zhan W."/>
            <person name="Jiang J.F."/>
            <person name="Wang Q."/>
            <person name="Zhang B."/>
            <person name="Ji P."/>
            <person name="Bell-Sakyi L."/>
            <person name="Cui X.M."/>
            <person name="Yuan T.T."/>
            <person name="Jiang B.G."/>
            <person name="Yang W.F."/>
            <person name="Lam T.T."/>
            <person name="Chang Q.C."/>
            <person name="Ding S.J."/>
            <person name="Wang X.J."/>
            <person name="Zhu J.G."/>
            <person name="Ruan X.D."/>
            <person name="Zhao L."/>
            <person name="Wei J.T."/>
            <person name="Ye R.Z."/>
            <person name="Que T.C."/>
            <person name="Du C.H."/>
            <person name="Zhou Y.H."/>
            <person name="Cheng J.X."/>
            <person name="Dai P.F."/>
            <person name="Guo W.B."/>
            <person name="Han X.H."/>
            <person name="Huang E.J."/>
            <person name="Li L.F."/>
            <person name="Wei W."/>
            <person name="Gao Y.C."/>
            <person name="Liu J.Z."/>
            <person name="Shao H.Z."/>
            <person name="Wang X."/>
            <person name="Wang C.C."/>
            <person name="Yang T.C."/>
            <person name="Huo Q.B."/>
            <person name="Li W."/>
            <person name="Chen H.Y."/>
            <person name="Chen S.E."/>
            <person name="Zhou L.G."/>
            <person name="Ni X.B."/>
            <person name="Tian J.H."/>
            <person name="Sheng Y."/>
            <person name="Liu T."/>
            <person name="Pan Y.S."/>
            <person name="Xia L.Y."/>
            <person name="Li J."/>
            <person name="Zhao F."/>
            <person name="Cao W.C."/>
        </authorList>
    </citation>
    <scope>NUCLEOTIDE SEQUENCE</scope>
    <source>
        <strain evidence="7">Rmic-2018</strain>
    </source>
</reference>
<dbReference type="SUPFAM" id="SSF81383">
    <property type="entry name" value="F-box domain"/>
    <property type="match status" value="1"/>
</dbReference>
<dbReference type="InterPro" id="IPR003008">
    <property type="entry name" value="Tubulin_FtsZ_GTPase"/>
</dbReference>
<dbReference type="InterPro" id="IPR008280">
    <property type="entry name" value="Tub_FtsZ_C"/>
</dbReference>
<protein>
    <recommendedName>
        <fullName evidence="6">Tubulin/FtsZ GTPase domain-containing protein</fullName>
    </recommendedName>
</protein>
<dbReference type="SMART" id="SM00864">
    <property type="entry name" value="Tubulin"/>
    <property type="match status" value="1"/>
</dbReference>
<dbReference type="Gene3D" id="3.80.10.10">
    <property type="entry name" value="Ribonuclease Inhibitor"/>
    <property type="match status" value="2"/>
</dbReference>
<keyword evidence="3" id="KW-0547">Nucleotide-binding</keyword>
<dbReference type="PRINTS" id="PR01161">
    <property type="entry name" value="TUBULIN"/>
</dbReference>
<evidence type="ECO:0000259" key="6">
    <source>
        <dbReference type="SMART" id="SM00864"/>
    </source>
</evidence>
<evidence type="ECO:0000256" key="5">
    <source>
        <dbReference type="SAM" id="MobiDB-lite"/>
    </source>
</evidence>
<evidence type="ECO:0000256" key="4">
    <source>
        <dbReference type="ARBA" id="ARBA00023134"/>
    </source>
</evidence>
<dbReference type="Proteomes" id="UP000821866">
    <property type="component" value="Chromosome 4"/>
</dbReference>
<dbReference type="VEuPathDB" id="VectorBase:LOC119168246"/>
<proteinExistence type="inferred from homology"/>
<dbReference type="InterPro" id="IPR000217">
    <property type="entry name" value="Tubulin"/>
</dbReference>
<dbReference type="Pfam" id="PF00091">
    <property type="entry name" value="Tubulin"/>
    <property type="match status" value="1"/>
</dbReference>
<evidence type="ECO:0000313" key="8">
    <source>
        <dbReference type="Proteomes" id="UP000821866"/>
    </source>
</evidence>
<reference evidence="7" key="2">
    <citation type="submission" date="2021-09" db="EMBL/GenBank/DDBJ databases">
        <authorList>
            <person name="Jia N."/>
            <person name="Wang J."/>
            <person name="Shi W."/>
            <person name="Du L."/>
            <person name="Sun Y."/>
            <person name="Zhan W."/>
            <person name="Jiang J."/>
            <person name="Wang Q."/>
            <person name="Zhang B."/>
            <person name="Ji P."/>
            <person name="Sakyi L.B."/>
            <person name="Cui X."/>
            <person name="Yuan T."/>
            <person name="Jiang B."/>
            <person name="Yang W."/>
            <person name="Lam T.T.-Y."/>
            <person name="Chang Q."/>
            <person name="Ding S."/>
            <person name="Wang X."/>
            <person name="Zhu J."/>
            <person name="Ruan X."/>
            <person name="Zhao L."/>
            <person name="Wei J."/>
            <person name="Que T."/>
            <person name="Du C."/>
            <person name="Cheng J."/>
            <person name="Dai P."/>
            <person name="Han X."/>
            <person name="Huang E."/>
            <person name="Gao Y."/>
            <person name="Liu J."/>
            <person name="Shao H."/>
            <person name="Ye R."/>
            <person name="Li L."/>
            <person name="Wei W."/>
            <person name="Wang X."/>
            <person name="Wang C."/>
            <person name="Huo Q."/>
            <person name="Li W."/>
            <person name="Guo W."/>
            <person name="Chen H."/>
            <person name="Chen S."/>
            <person name="Zhou L."/>
            <person name="Zhou L."/>
            <person name="Ni X."/>
            <person name="Tian J."/>
            <person name="Zhou Y."/>
            <person name="Sheng Y."/>
            <person name="Liu T."/>
            <person name="Pan Y."/>
            <person name="Xia L."/>
            <person name="Li J."/>
            <person name="Zhao F."/>
            <person name="Cao W."/>
        </authorList>
    </citation>
    <scope>NUCLEOTIDE SEQUENCE</scope>
    <source>
        <strain evidence="7">Rmic-2018</strain>
        <tissue evidence="7">Larvae</tissue>
    </source>
</reference>
<evidence type="ECO:0000313" key="7">
    <source>
        <dbReference type="EMBL" id="KAH8028307.1"/>
    </source>
</evidence>
<dbReference type="SUPFAM" id="SSF52490">
    <property type="entry name" value="Tubulin nucleotide-binding domain-like"/>
    <property type="match status" value="1"/>
</dbReference>
<name>A0A9J6E1D3_RHIMP</name>
<dbReference type="GO" id="GO:0007017">
    <property type="term" value="P:microtubule-based process"/>
    <property type="evidence" value="ECO:0007669"/>
    <property type="project" value="InterPro"/>
</dbReference>
<evidence type="ECO:0000256" key="3">
    <source>
        <dbReference type="ARBA" id="ARBA00022741"/>
    </source>
</evidence>
<dbReference type="SUPFAM" id="SSF55307">
    <property type="entry name" value="Tubulin C-terminal domain-like"/>
    <property type="match status" value="1"/>
</dbReference>
<dbReference type="CDD" id="cd09917">
    <property type="entry name" value="F-box_SF"/>
    <property type="match status" value="1"/>
</dbReference>
<dbReference type="InterPro" id="IPR036525">
    <property type="entry name" value="Tubulin/FtsZ_GTPase_sf"/>
</dbReference>
<dbReference type="GO" id="GO:0005525">
    <property type="term" value="F:GTP binding"/>
    <property type="evidence" value="ECO:0007669"/>
    <property type="project" value="UniProtKB-KW"/>
</dbReference>
<dbReference type="InterPro" id="IPR032675">
    <property type="entry name" value="LRR_dom_sf"/>
</dbReference>
<keyword evidence="2" id="KW-0493">Microtubule</keyword>
<dbReference type="GO" id="GO:0005874">
    <property type="term" value="C:microtubule"/>
    <property type="evidence" value="ECO:0007669"/>
    <property type="project" value="UniProtKB-KW"/>
</dbReference>
<comment type="caution">
    <text evidence="7">The sequence shown here is derived from an EMBL/GenBank/DDBJ whole genome shotgun (WGS) entry which is preliminary data.</text>
</comment>